<feature type="domain" description="AAA" evidence="1">
    <location>
        <begin position="4"/>
        <end position="180"/>
    </location>
</feature>
<dbReference type="SUPFAM" id="SSF52540">
    <property type="entry name" value="P-loop containing nucleoside triphosphate hydrolases"/>
    <property type="match status" value="1"/>
</dbReference>
<dbReference type="InterPro" id="IPR050678">
    <property type="entry name" value="DNA_Partitioning_ATPase"/>
</dbReference>
<evidence type="ECO:0000313" key="2">
    <source>
        <dbReference type="EMBL" id="VAX22824.1"/>
    </source>
</evidence>
<dbReference type="AlphaFoldDB" id="A0A3B1CFJ9"/>
<dbReference type="PANTHER" id="PTHR13696:SF52">
    <property type="entry name" value="PARA FAMILY PROTEIN CT_582"/>
    <property type="match status" value="1"/>
</dbReference>
<reference evidence="2" key="1">
    <citation type="submission" date="2018-06" db="EMBL/GenBank/DDBJ databases">
        <authorList>
            <person name="Zhirakovskaya E."/>
        </authorList>
    </citation>
    <scope>NUCLEOTIDE SEQUENCE</scope>
</reference>
<protein>
    <submittedName>
        <fullName evidence="2">Chromosome (Plasmid) partitioning protein ParA</fullName>
    </submittedName>
</protein>
<proteinExistence type="predicted"/>
<dbReference type="Pfam" id="PF13614">
    <property type="entry name" value="AAA_31"/>
    <property type="match status" value="1"/>
</dbReference>
<accession>A0A3B1CFJ9</accession>
<dbReference type="EMBL" id="UOGC01000142">
    <property type="protein sequence ID" value="VAX22824.1"/>
    <property type="molecule type" value="Genomic_DNA"/>
</dbReference>
<dbReference type="FunFam" id="3.40.50.300:FF:000285">
    <property type="entry name" value="Sporulation initiation inhibitor Soj"/>
    <property type="match status" value="1"/>
</dbReference>
<dbReference type="CDD" id="cd02042">
    <property type="entry name" value="ParAB_family"/>
    <property type="match status" value="1"/>
</dbReference>
<dbReference type="Gene3D" id="3.40.50.300">
    <property type="entry name" value="P-loop containing nucleotide triphosphate hydrolases"/>
    <property type="match status" value="1"/>
</dbReference>
<dbReference type="PANTHER" id="PTHR13696">
    <property type="entry name" value="P-LOOP CONTAINING NUCLEOSIDE TRIPHOSPHATE HYDROLASE"/>
    <property type="match status" value="1"/>
</dbReference>
<name>A0A3B1CFJ9_9ZZZZ</name>
<dbReference type="InterPro" id="IPR027417">
    <property type="entry name" value="P-loop_NTPase"/>
</dbReference>
<gene>
    <name evidence="2" type="ORF">MNBD_NITROSPINAE01-1772</name>
</gene>
<dbReference type="InterPro" id="IPR025669">
    <property type="entry name" value="AAA_dom"/>
</dbReference>
<dbReference type="PIRSF" id="PIRSF009320">
    <property type="entry name" value="Nuc_binding_HP_1000"/>
    <property type="match status" value="1"/>
</dbReference>
<evidence type="ECO:0000259" key="1">
    <source>
        <dbReference type="Pfam" id="PF13614"/>
    </source>
</evidence>
<organism evidence="2">
    <name type="scientific">hydrothermal vent metagenome</name>
    <dbReference type="NCBI Taxonomy" id="652676"/>
    <lineage>
        <taxon>unclassified sequences</taxon>
        <taxon>metagenomes</taxon>
        <taxon>ecological metagenomes</taxon>
    </lineage>
</organism>
<sequence length="254" mass="27778">MPARTIAIVNRKGGSGKTTTAVNLSAGLALRDERVLLIDIDPQANASLHLGVDVDNVNLTIYELLLGMEPDIKKAMVETKVKNLHLIPSALRLAGAEEELVPVSGRESLLKNIVEQIACDYTYLIVDCPVSFGILSLNALLACDEALVPAQTHYLSVFAVRQVMDIIGQVNETFGHDMKIVGIIPTMMDRRSKLNAELVKDMEKEYGRNLLRPTVRLDAKLAEAPAKGRPIQLTAPKSNGAYDYTALADDLRMM</sequence>